<dbReference type="SUPFAM" id="SSF55729">
    <property type="entry name" value="Acyl-CoA N-acyltransferases (Nat)"/>
    <property type="match status" value="1"/>
</dbReference>
<dbReference type="PANTHER" id="PTHR47017:SF1">
    <property type="entry name" value="ACYL-COA"/>
    <property type="match status" value="1"/>
</dbReference>
<dbReference type="Proteomes" id="UP000682739">
    <property type="component" value="Chromosome"/>
</dbReference>
<protein>
    <submittedName>
        <fullName evidence="1">GNAT family N-acetyltransferase</fullName>
    </submittedName>
</protein>
<dbReference type="InterPro" id="IPR007434">
    <property type="entry name" value="FemAB-like"/>
</dbReference>
<dbReference type="RefSeq" id="WP_208833239.1">
    <property type="nucleotide sequence ID" value="NZ_CP072110.1"/>
</dbReference>
<dbReference type="InterPro" id="IPR016181">
    <property type="entry name" value="Acyl_CoA_acyltransferase"/>
</dbReference>
<dbReference type="EMBL" id="CP072110">
    <property type="protein sequence ID" value="QTH65204.1"/>
    <property type="molecule type" value="Genomic_DNA"/>
</dbReference>
<organism evidence="1 2">
    <name type="scientific">Psychrosphaera ytuae</name>
    <dbReference type="NCBI Taxonomy" id="2820710"/>
    <lineage>
        <taxon>Bacteria</taxon>
        <taxon>Pseudomonadati</taxon>
        <taxon>Pseudomonadota</taxon>
        <taxon>Gammaproteobacteria</taxon>
        <taxon>Alteromonadales</taxon>
        <taxon>Pseudoalteromonadaceae</taxon>
        <taxon>Psychrosphaera</taxon>
    </lineage>
</organism>
<keyword evidence="2" id="KW-1185">Reference proteome</keyword>
<name>A0A975HLC1_9GAMM</name>
<accession>A0A975HLC1</accession>
<proteinExistence type="predicted"/>
<sequence>MTLSLNSASSLTIPESLQSQWQILTNLSQLSPSQRKVLFAEPTCPFITFEFLDGLERHQCVGTQTGWSPCYFLYEQGQELGLFICYLKSHSYGEYVFDWSWADAYHRHGINYYPKLLSAIPFTPVPATKWLTNSTLTEQQAWQQICQITEHSGITGAHLLFPQDNFNKQADQIERQGCQFHWFNTHPETQQPYHDFEDYLASMTARKRKMIKKERLKVESAGFKCEWRRGHEISEEERALFYQFYHNTYYKRGQEGYLTRAFFDHVFDSLSDHVRLLVCQLNGRMVAGALYFIDNSHLYGRYWGREFTPRQDSESGSVEFDALHFEACYYQGIELAIEMGLSVFNPGTQGEHKIPRGFQPVITRSYHQLFLDPFHQAVEDFCLRECQHNSMYIKECETRLPFKQKEKSV</sequence>
<reference evidence="1" key="1">
    <citation type="submission" date="2021-03" db="EMBL/GenBank/DDBJ databases">
        <title>Description of Psychrosphaera ytuae sp. nov. isolated from deep sea sediment of South China Sea.</title>
        <authorList>
            <person name="Zhang J."/>
            <person name="Xu X.-D."/>
        </authorList>
    </citation>
    <scope>NUCLEOTIDE SEQUENCE</scope>
    <source>
        <strain evidence="1">MTZ26</strain>
    </source>
</reference>
<evidence type="ECO:0000313" key="1">
    <source>
        <dbReference type="EMBL" id="QTH65204.1"/>
    </source>
</evidence>
<gene>
    <name evidence="1" type="ORF">J1N51_07185</name>
</gene>
<dbReference type="Gene3D" id="3.40.630.30">
    <property type="match status" value="1"/>
</dbReference>
<dbReference type="Pfam" id="PF04339">
    <property type="entry name" value="FemAB_like"/>
    <property type="match status" value="1"/>
</dbReference>
<evidence type="ECO:0000313" key="2">
    <source>
        <dbReference type="Proteomes" id="UP000682739"/>
    </source>
</evidence>
<dbReference type="KEGG" id="psym:J1N51_07185"/>
<dbReference type="PANTHER" id="PTHR47017">
    <property type="entry name" value="ACYL-COA"/>
    <property type="match status" value="1"/>
</dbReference>
<dbReference type="AlphaFoldDB" id="A0A975HLC1"/>